<sequence length="97" mass="11270">MKKTVTYKGNIFTYTLHDCRDEGNGETGYIAFVDLFKGCVTSTPNNSMRELEKQVKLAIKDWLEPTSLNVAERQRLEQLERLVRSKDYFYKALADVE</sequence>
<gene>
    <name evidence="1" type="ORF">UFOVP338_30</name>
</gene>
<name>A0A6J5LXR7_9CAUD</name>
<protein>
    <submittedName>
        <fullName evidence="1">Uncharacterized protein</fullName>
    </submittedName>
</protein>
<accession>A0A6J5LXR7</accession>
<dbReference type="EMBL" id="LR796351">
    <property type="protein sequence ID" value="CAB4139315.1"/>
    <property type="molecule type" value="Genomic_DNA"/>
</dbReference>
<reference evidence="1" key="1">
    <citation type="submission" date="2020-04" db="EMBL/GenBank/DDBJ databases">
        <authorList>
            <person name="Chiriac C."/>
            <person name="Salcher M."/>
            <person name="Ghai R."/>
            <person name="Kavagutti S V."/>
        </authorList>
    </citation>
    <scope>NUCLEOTIDE SEQUENCE</scope>
</reference>
<evidence type="ECO:0000313" key="1">
    <source>
        <dbReference type="EMBL" id="CAB4139315.1"/>
    </source>
</evidence>
<proteinExistence type="predicted"/>
<organism evidence="1">
    <name type="scientific">uncultured Caudovirales phage</name>
    <dbReference type="NCBI Taxonomy" id="2100421"/>
    <lineage>
        <taxon>Viruses</taxon>
        <taxon>Duplodnaviria</taxon>
        <taxon>Heunggongvirae</taxon>
        <taxon>Uroviricota</taxon>
        <taxon>Caudoviricetes</taxon>
        <taxon>Peduoviridae</taxon>
        <taxon>Maltschvirus</taxon>
        <taxon>Maltschvirus maltsch</taxon>
    </lineage>
</organism>